<accession>A0A8S1QTW8</accession>
<comment type="caution">
    <text evidence="1">The sequence shown here is derived from an EMBL/GenBank/DDBJ whole genome shotgun (WGS) entry which is preliminary data.</text>
</comment>
<protein>
    <submittedName>
        <fullName evidence="1">Uncharacterized protein</fullName>
    </submittedName>
</protein>
<dbReference type="AlphaFoldDB" id="A0A8S1QTW8"/>
<organism evidence="1 2">
    <name type="scientific">Paramecium sonneborni</name>
    <dbReference type="NCBI Taxonomy" id="65129"/>
    <lineage>
        <taxon>Eukaryota</taxon>
        <taxon>Sar</taxon>
        <taxon>Alveolata</taxon>
        <taxon>Ciliophora</taxon>
        <taxon>Intramacronucleata</taxon>
        <taxon>Oligohymenophorea</taxon>
        <taxon>Peniculida</taxon>
        <taxon>Parameciidae</taxon>
        <taxon>Paramecium</taxon>
    </lineage>
</organism>
<sequence>MGGKESKLEKNNDQEKINQMYTQAIEKEKGKEEVQNSQLKPIEKVSNPFPEIPNYMDLLNQVLPENKYPKVPNYLTHELITDLQMLKHILTTASTCQQKPSKLNMDQPLNSSKLIEVNQHQNKLQQFQSSLLFEVQKGQLSQVIGNDQEELMKIKQSQVIESLKLITKYAYFCQGLLERISETSKEFLVSLNNLILSTNMNSILFQYIGYYDEENKMIRENTQSLFKQFQESQQFHQVIMKYLDIVKEQLKNVVPILQDINDCSNIFQFEEEEEESFIQIYQKIQSEPQKQEFSIQQLIDQKKFQQKGIEKGEQILEDQKYENFVQTKLDDSEGSKQFTILLRQFIEILEKKIQNWESSLREILIGTSEKDKIRLLLCEFNKLQIQSSLNLVHFCINELQNKMVQDDSVAQLQKVIQRIDKI</sequence>
<evidence type="ECO:0000313" key="1">
    <source>
        <dbReference type="EMBL" id="CAD8118903.1"/>
    </source>
</evidence>
<dbReference type="OrthoDB" id="297725at2759"/>
<evidence type="ECO:0000313" key="2">
    <source>
        <dbReference type="Proteomes" id="UP000692954"/>
    </source>
</evidence>
<keyword evidence="2" id="KW-1185">Reference proteome</keyword>
<dbReference type="EMBL" id="CAJJDN010000119">
    <property type="protein sequence ID" value="CAD8118903.1"/>
    <property type="molecule type" value="Genomic_DNA"/>
</dbReference>
<proteinExistence type="predicted"/>
<reference evidence="1" key="1">
    <citation type="submission" date="2021-01" db="EMBL/GenBank/DDBJ databases">
        <authorList>
            <consortium name="Genoscope - CEA"/>
            <person name="William W."/>
        </authorList>
    </citation>
    <scope>NUCLEOTIDE SEQUENCE</scope>
</reference>
<gene>
    <name evidence="1" type="ORF">PSON_ATCC_30995.1.T1190036</name>
</gene>
<name>A0A8S1QTW8_9CILI</name>
<dbReference type="Proteomes" id="UP000692954">
    <property type="component" value="Unassembled WGS sequence"/>
</dbReference>